<comment type="caution">
    <text evidence="2">The sequence shown here is derived from an EMBL/GenBank/DDBJ whole genome shotgun (WGS) entry which is preliminary data.</text>
</comment>
<reference evidence="2" key="1">
    <citation type="submission" date="2022-07" db="EMBL/GenBank/DDBJ databases">
        <title>Phylogenomic reconstructions and comparative analyses of Kickxellomycotina fungi.</title>
        <authorList>
            <person name="Reynolds N.K."/>
            <person name="Stajich J.E."/>
            <person name="Barry K."/>
            <person name="Grigoriev I.V."/>
            <person name="Crous P."/>
            <person name="Smith M.E."/>
        </authorList>
    </citation>
    <scope>NUCLEOTIDE SEQUENCE</scope>
    <source>
        <strain evidence="2">RSA 567</strain>
    </source>
</reference>
<name>A0A9W8B236_9FUNG</name>
<feature type="compositionally biased region" description="Basic residues" evidence="1">
    <location>
        <begin position="111"/>
        <end position="121"/>
    </location>
</feature>
<feature type="compositionally biased region" description="Low complexity" evidence="1">
    <location>
        <begin position="76"/>
        <end position="86"/>
    </location>
</feature>
<protein>
    <submittedName>
        <fullName evidence="2">Uncharacterized protein</fullName>
    </submittedName>
</protein>
<evidence type="ECO:0000313" key="2">
    <source>
        <dbReference type="EMBL" id="KAJ1977749.1"/>
    </source>
</evidence>
<accession>A0A9W8B236</accession>
<dbReference type="Proteomes" id="UP001151582">
    <property type="component" value="Unassembled WGS sequence"/>
</dbReference>
<organism evidence="2 3">
    <name type="scientific">Dimargaris verticillata</name>
    <dbReference type="NCBI Taxonomy" id="2761393"/>
    <lineage>
        <taxon>Eukaryota</taxon>
        <taxon>Fungi</taxon>
        <taxon>Fungi incertae sedis</taxon>
        <taxon>Zoopagomycota</taxon>
        <taxon>Kickxellomycotina</taxon>
        <taxon>Dimargaritomycetes</taxon>
        <taxon>Dimargaritales</taxon>
        <taxon>Dimargaritaceae</taxon>
        <taxon>Dimargaris</taxon>
    </lineage>
</organism>
<evidence type="ECO:0000313" key="3">
    <source>
        <dbReference type="Proteomes" id="UP001151582"/>
    </source>
</evidence>
<evidence type="ECO:0000256" key="1">
    <source>
        <dbReference type="SAM" id="MobiDB-lite"/>
    </source>
</evidence>
<feature type="region of interest" description="Disordered" evidence="1">
    <location>
        <begin position="1"/>
        <end position="234"/>
    </location>
</feature>
<gene>
    <name evidence="2" type="ORF">H4R34_003464</name>
</gene>
<feature type="compositionally biased region" description="Polar residues" evidence="1">
    <location>
        <begin position="152"/>
        <end position="169"/>
    </location>
</feature>
<feature type="compositionally biased region" description="Basic and acidic residues" evidence="1">
    <location>
        <begin position="427"/>
        <end position="440"/>
    </location>
</feature>
<feature type="compositionally biased region" description="Polar residues" evidence="1">
    <location>
        <begin position="413"/>
        <end position="426"/>
    </location>
</feature>
<feature type="compositionally biased region" description="Basic residues" evidence="1">
    <location>
        <begin position="8"/>
        <end position="17"/>
    </location>
</feature>
<feature type="non-terminal residue" evidence="2">
    <location>
        <position position="472"/>
    </location>
</feature>
<dbReference type="AlphaFoldDB" id="A0A9W8B236"/>
<feature type="compositionally biased region" description="Polar residues" evidence="1">
    <location>
        <begin position="135"/>
        <end position="144"/>
    </location>
</feature>
<sequence>MPSSRSRTPSRRRRGKRSQATGATSDSDSCHAPLLPALSSRHSITMANASRAPDTAPPVLSTSMAFPLDAPPGQDSPPSSTSSSTTVPNPLRQPSHRPRPGHSRSASAFPHAKRLPKRRYWGKTEATRVTRKHPSTTAAPSELNTPPPRRLSGTQSHRSQSLATQSRTSGFFCGGDDDGDDVLSARPLLGPHPRATETTPISSHWSRPPSAVPASHHNNGDDQSANATRAPSPGSLVTHEYQAIPVQDQAMKMPSAHLTEKTVNFKPSPAEEGVLHPDPSTPKRAMWEDTAMLKRLRHFTKRPLPGHLRADRSHHPYTPSPIARDALADYGTTNTTYYNPRLLTEPQSPRHFFHPSAGTMHECMSDISPAPMGRSTSAIFLPLPNNKKSDTDTSPSARHKSASSPDWDAIRYFTQNGDLPPLSSTDRPSEDTLTPDHEGLEYSDGWDDDEEECYVDDANFKDPSYRFTFFSP</sequence>
<proteinExistence type="predicted"/>
<dbReference type="EMBL" id="JANBQB010000323">
    <property type="protein sequence ID" value="KAJ1977749.1"/>
    <property type="molecule type" value="Genomic_DNA"/>
</dbReference>
<feature type="compositionally biased region" description="Polar residues" evidence="1">
    <location>
        <begin position="196"/>
        <end position="205"/>
    </location>
</feature>
<keyword evidence="3" id="KW-1185">Reference proteome</keyword>
<feature type="region of interest" description="Disordered" evidence="1">
    <location>
        <begin position="365"/>
        <end position="448"/>
    </location>
</feature>